<gene>
    <name evidence="7" type="ORF">SAMN05216454_10545</name>
</gene>
<dbReference type="OrthoDB" id="9804152at2"/>
<dbReference type="STRING" id="215200.SAMN05216454_10545"/>
<dbReference type="SUPFAM" id="SSF140478">
    <property type="entry name" value="LemA-like"/>
    <property type="match status" value="1"/>
</dbReference>
<evidence type="ECO:0000256" key="6">
    <source>
        <dbReference type="SAM" id="Phobius"/>
    </source>
</evidence>
<evidence type="ECO:0000313" key="8">
    <source>
        <dbReference type="Proteomes" id="UP000199512"/>
    </source>
</evidence>
<dbReference type="Gene3D" id="1.20.1440.20">
    <property type="entry name" value="LemA-like domain"/>
    <property type="match status" value="1"/>
</dbReference>
<name>A0A1H8H896_9FIRM</name>
<evidence type="ECO:0000256" key="1">
    <source>
        <dbReference type="ARBA" id="ARBA00004167"/>
    </source>
</evidence>
<keyword evidence="8" id="KW-1185">Reference proteome</keyword>
<dbReference type="PANTHER" id="PTHR34478">
    <property type="entry name" value="PROTEIN LEMA"/>
    <property type="match status" value="1"/>
</dbReference>
<dbReference type="Pfam" id="PF04011">
    <property type="entry name" value="LemA"/>
    <property type="match status" value="1"/>
</dbReference>
<dbReference type="RefSeq" id="WP_091975058.1">
    <property type="nucleotide sequence ID" value="NZ_FODF01000005.1"/>
</dbReference>
<dbReference type="PANTHER" id="PTHR34478:SF1">
    <property type="entry name" value="PROTEIN LEMA"/>
    <property type="match status" value="1"/>
</dbReference>
<dbReference type="EMBL" id="FODF01000005">
    <property type="protein sequence ID" value="SEN52234.1"/>
    <property type="molecule type" value="Genomic_DNA"/>
</dbReference>
<keyword evidence="4 6" id="KW-1133">Transmembrane helix</keyword>
<dbReference type="GO" id="GO:0016020">
    <property type="term" value="C:membrane"/>
    <property type="evidence" value="ECO:0007669"/>
    <property type="project" value="UniProtKB-SubCell"/>
</dbReference>
<evidence type="ECO:0000256" key="3">
    <source>
        <dbReference type="ARBA" id="ARBA00022692"/>
    </source>
</evidence>
<evidence type="ECO:0000256" key="2">
    <source>
        <dbReference type="ARBA" id="ARBA00008854"/>
    </source>
</evidence>
<dbReference type="AlphaFoldDB" id="A0A1H8H896"/>
<dbReference type="InterPro" id="IPR023353">
    <property type="entry name" value="LemA-like_dom_sf"/>
</dbReference>
<comment type="subcellular location">
    <subcellularLocation>
        <location evidence="1">Membrane</location>
        <topology evidence="1">Single-pass membrane protein</topology>
    </subcellularLocation>
</comment>
<comment type="similarity">
    <text evidence="2">Belongs to the LemA family.</text>
</comment>
<keyword evidence="5 6" id="KW-0472">Membrane</keyword>
<protein>
    <submittedName>
        <fullName evidence="7">LemA protein</fullName>
    </submittedName>
</protein>
<organism evidence="7 8">
    <name type="scientific">Peptostreptococcus russellii</name>
    <dbReference type="NCBI Taxonomy" id="215200"/>
    <lineage>
        <taxon>Bacteria</taxon>
        <taxon>Bacillati</taxon>
        <taxon>Bacillota</taxon>
        <taxon>Clostridia</taxon>
        <taxon>Peptostreptococcales</taxon>
        <taxon>Peptostreptococcaceae</taxon>
        <taxon>Peptostreptococcus</taxon>
    </lineage>
</organism>
<proteinExistence type="inferred from homology"/>
<sequence>MSIGLIITIVILAIIVIWFISSYNKLVGLRNDAREGFSTMDVYLKKRFDLIPNLVETVKGYASHESNTLEKVIQARNSIASSTTIDEKLQNENMLTDTLRSLFALSESYPDLKANQNFIDLQEKIDGVEQDIANSRKYYNGTVKALNNAIEMFPSNIIAKIFKFEEMTMFEVSNEGERENVKVQF</sequence>
<evidence type="ECO:0000256" key="5">
    <source>
        <dbReference type="ARBA" id="ARBA00023136"/>
    </source>
</evidence>
<accession>A0A1H8H896</accession>
<evidence type="ECO:0000256" key="4">
    <source>
        <dbReference type="ARBA" id="ARBA00022989"/>
    </source>
</evidence>
<evidence type="ECO:0000313" key="7">
    <source>
        <dbReference type="EMBL" id="SEN52234.1"/>
    </source>
</evidence>
<dbReference type="InterPro" id="IPR007156">
    <property type="entry name" value="MamQ_LemA"/>
</dbReference>
<dbReference type="Proteomes" id="UP000199512">
    <property type="component" value="Unassembled WGS sequence"/>
</dbReference>
<reference evidence="7 8" key="1">
    <citation type="submission" date="2016-10" db="EMBL/GenBank/DDBJ databases">
        <authorList>
            <person name="de Groot N.N."/>
        </authorList>
    </citation>
    <scope>NUCLEOTIDE SEQUENCE [LARGE SCALE GENOMIC DNA]</scope>
    <source>
        <strain evidence="7 8">Calf135</strain>
    </source>
</reference>
<feature type="transmembrane region" description="Helical" evidence="6">
    <location>
        <begin position="6"/>
        <end position="24"/>
    </location>
</feature>
<keyword evidence="3 6" id="KW-0812">Transmembrane</keyword>